<dbReference type="RefSeq" id="WP_085176591.1">
    <property type="nucleotide sequence ID" value="NZ_LQPC01000042.1"/>
</dbReference>
<evidence type="ECO:0000313" key="2">
    <source>
        <dbReference type="EMBL" id="ORV85343.1"/>
    </source>
</evidence>
<gene>
    <name evidence="2" type="ORF">AWC12_20730</name>
</gene>
<protein>
    <submittedName>
        <fullName evidence="2">Uncharacterized protein</fullName>
    </submittedName>
</protein>
<feature type="region of interest" description="Disordered" evidence="1">
    <location>
        <begin position="1"/>
        <end position="25"/>
    </location>
</feature>
<sequence length="105" mass="11105">MTTTYRPRPADPAPPPGADTIDDWGSGGEGRRVILGYNRHVIDSDVFVSTACVQDRDGHIDDGSNGEAPSVYIDGAPASLNSDQARVLAALLLESAALVDGWVQR</sequence>
<organism evidence="2 3">
    <name type="scientific">Mycolicibacterium iranicum</name>
    <name type="common">Mycobacterium iranicum</name>
    <dbReference type="NCBI Taxonomy" id="912594"/>
    <lineage>
        <taxon>Bacteria</taxon>
        <taxon>Bacillati</taxon>
        <taxon>Actinomycetota</taxon>
        <taxon>Actinomycetes</taxon>
        <taxon>Mycobacteriales</taxon>
        <taxon>Mycobacteriaceae</taxon>
        <taxon>Mycolicibacterium</taxon>
    </lineage>
</organism>
<dbReference type="Proteomes" id="UP000193622">
    <property type="component" value="Unassembled WGS sequence"/>
</dbReference>
<proteinExistence type="predicted"/>
<dbReference type="EMBL" id="LQPC01000042">
    <property type="protein sequence ID" value="ORV85343.1"/>
    <property type="molecule type" value="Genomic_DNA"/>
</dbReference>
<comment type="caution">
    <text evidence="2">The sequence shown here is derived from an EMBL/GenBank/DDBJ whole genome shotgun (WGS) entry which is preliminary data.</text>
</comment>
<evidence type="ECO:0000256" key="1">
    <source>
        <dbReference type="SAM" id="MobiDB-lite"/>
    </source>
</evidence>
<name>A0A1X1WFI7_MYCIR</name>
<reference evidence="2 3" key="1">
    <citation type="submission" date="2016-01" db="EMBL/GenBank/DDBJ databases">
        <title>The new phylogeny of the genus Mycobacterium.</title>
        <authorList>
            <person name="Tarcisio F."/>
            <person name="Conor M."/>
            <person name="Antonella G."/>
            <person name="Elisabetta G."/>
            <person name="Giulia F.S."/>
            <person name="Sara T."/>
            <person name="Anna F."/>
            <person name="Clotilde B."/>
            <person name="Roberto B."/>
            <person name="Veronica D.S."/>
            <person name="Fabio R."/>
            <person name="Monica P."/>
            <person name="Olivier J."/>
            <person name="Enrico T."/>
            <person name="Nicola S."/>
        </authorList>
    </citation>
    <scope>NUCLEOTIDE SEQUENCE [LARGE SCALE GENOMIC DNA]</scope>
    <source>
        <strain evidence="2 3">DSM 45541</strain>
    </source>
</reference>
<evidence type="ECO:0000313" key="3">
    <source>
        <dbReference type="Proteomes" id="UP000193622"/>
    </source>
</evidence>
<accession>A0A1X1WFI7</accession>
<dbReference type="AlphaFoldDB" id="A0A1X1WFI7"/>